<name>B8IKS1_METNO</name>
<dbReference type="Proteomes" id="UP000008207">
    <property type="component" value="Chromosome"/>
</dbReference>
<evidence type="ECO:0000313" key="3">
    <source>
        <dbReference type="Proteomes" id="UP000008207"/>
    </source>
</evidence>
<gene>
    <name evidence="2" type="ordered locus">Mnod_1277</name>
</gene>
<keyword evidence="3" id="KW-1185">Reference proteome</keyword>
<evidence type="ECO:0000313" key="2">
    <source>
        <dbReference type="EMBL" id="ACL56278.1"/>
    </source>
</evidence>
<proteinExistence type="predicted"/>
<evidence type="ECO:0000256" key="1">
    <source>
        <dbReference type="SAM" id="MobiDB-lite"/>
    </source>
</evidence>
<reference evidence="2 3" key="1">
    <citation type="submission" date="2009-01" db="EMBL/GenBank/DDBJ databases">
        <title>Complete sequence of chromosome of Methylobacterium nodulans ORS 2060.</title>
        <authorList>
            <consortium name="US DOE Joint Genome Institute"/>
            <person name="Lucas S."/>
            <person name="Copeland A."/>
            <person name="Lapidus A."/>
            <person name="Glavina del Rio T."/>
            <person name="Dalin E."/>
            <person name="Tice H."/>
            <person name="Bruce D."/>
            <person name="Goodwin L."/>
            <person name="Pitluck S."/>
            <person name="Sims D."/>
            <person name="Brettin T."/>
            <person name="Detter J.C."/>
            <person name="Han C."/>
            <person name="Larimer F."/>
            <person name="Land M."/>
            <person name="Hauser L."/>
            <person name="Kyrpides N."/>
            <person name="Ivanova N."/>
            <person name="Marx C.J."/>
            <person name="Richardson P."/>
        </authorList>
    </citation>
    <scope>NUCLEOTIDE SEQUENCE [LARGE SCALE GENOMIC DNA]</scope>
    <source>
        <strain evidence="3">LMG 21967 / CNCM I-2342 / ORS 2060</strain>
    </source>
</reference>
<feature type="region of interest" description="Disordered" evidence="1">
    <location>
        <begin position="23"/>
        <end position="55"/>
    </location>
</feature>
<dbReference type="EMBL" id="CP001349">
    <property type="protein sequence ID" value="ACL56278.1"/>
    <property type="molecule type" value="Genomic_DNA"/>
</dbReference>
<accession>B8IKS1</accession>
<dbReference type="STRING" id="460265.Mnod_1277"/>
<dbReference type="HOGENOM" id="CLU_2862674_0_0_5"/>
<dbReference type="AlphaFoldDB" id="B8IKS1"/>
<protein>
    <submittedName>
        <fullName evidence="2">Uncharacterized protein</fullName>
    </submittedName>
</protein>
<organism evidence="2 3">
    <name type="scientific">Methylobacterium nodulans (strain LMG 21967 / CNCM I-2342 / ORS 2060)</name>
    <dbReference type="NCBI Taxonomy" id="460265"/>
    <lineage>
        <taxon>Bacteria</taxon>
        <taxon>Pseudomonadati</taxon>
        <taxon>Pseudomonadota</taxon>
        <taxon>Alphaproteobacteria</taxon>
        <taxon>Hyphomicrobiales</taxon>
        <taxon>Methylobacteriaceae</taxon>
        <taxon>Methylobacterium</taxon>
    </lineage>
</organism>
<sequence length="64" mass="6814">MSHVFCRFDPGADRILHVWTASSGVSPSEKHPGRSGTEAAKPPPSSAERGVTTIGSMRKFKGFA</sequence>
<dbReference type="KEGG" id="mno:Mnod_1277"/>